<evidence type="ECO:0008006" key="4">
    <source>
        <dbReference type="Google" id="ProtNLM"/>
    </source>
</evidence>
<organism evidence="2 3">
    <name type="scientific">Aduncisulcus paluster</name>
    <dbReference type="NCBI Taxonomy" id="2918883"/>
    <lineage>
        <taxon>Eukaryota</taxon>
        <taxon>Metamonada</taxon>
        <taxon>Carpediemonas-like organisms</taxon>
        <taxon>Aduncisulcus</taxon>
    </lineage>
</organism>
<protein>
    <recommendedName>
        <fullName evidence="4">Reverse transcriptase</fullName>
    </recommendedName>
</protein>
<reference evidence="2" key="1">
    <citation type="submission" date="2022-03" db="EMBL/GenBank/DDBJ databases">
        <title>Draft genome sequence of Aduncisulcus paluster, a free-living microaerophilic Fornicata.</title>
        <authorList>
            <person name="Yuyama I."/>
            <person name="Kume K."/>
            <person name="Tamura T."/>
            <person name="Inagaki Y."/>
            <person name="Hashimoto T."/>
        </authorList>
    </citation>
    <scope>NUCLEOTIDE SEQUENCE</scope>
    <source>
        <strain evidence="2">NY0171</strain>
    </source>
</reference>
<evidence type="ECO:0000313" key="2">
    <source>
        <dbReference type="EMBL" id="GKT23931.1"/>
    </source>
</evidence>
<comment type="caution">
    <text evidence="2">The sequence shown here is derived from an EMBL/GenBank/DDBJ whole genome shotgun (WGS) entry which is preliminary data.</text>
</comment>
<evidence type="ECO:0000313" key="3">
    <source>
        <dbReference type="Proteomes" id="UP001057375"/>
    </source>
</evidence>
<accession>A0ABQ5JZY3</accession>
<gene>
    <name evidence="2" type="ORF">ADUPG1_012586</name>
</gene>
<dbReference type="EMBL" id="BQXS01012492">
    <property type="protein sequence ID" value="GKT23931.1"/>
    <property type="molecule type" value="Genomic_DNA"/>
</dbReference>
<feature type="region of interest" description="Disordered" evidence="1">
    <location>
        <begin position="316"/>
        <end position="340"/>
    </location>
</feature>
<dbReference type="Proteomes" id="UP001057375">
    <property type="component" value="Unassembled WGS sequence"/>
</dbReference>
<keyword evidence="3" id="KW-1185">Reference proteome</keyword>
<name>A0ABQ5JZY3_9EUKA</name>
<proteinExistence type="predicted"/>
<feature type="compositionally biased region" description="Polar residues" evidence="1">
    <location>
        <begin position="322"/>
        <end position="333"/>
    </location>
</feature>
<evidence type="ECO:0000256" key="1">
    <source>
        <dbReference type="SAM" id="MobiDB-lite"/>
    </source>
</evidence>
<sequence length="505" mass="57020">MAVRRQGLTLKREDKTFTLMEKGTPFNSQPAVTSLFNRSAHWLKNLIQMRVHLAHTRAVTRIGDRSCLLCSSQLDTQNHALGGCPASMDDYRTRHHAVRHSIIDGLRRIHPLIPVLSEQHVDEQERQDITVSLIAPIYNEITIAYEDATIQSLESTTARKYHKYDDIKDSLIVCAYGHSGIFLQTIIIARMEELLPISERQILKLLQDAGQVALRESLSKKTIRAMGQAMIERKELSQHSDDCNCFYNRISGVECPTFKSNIMLRISILFLHSWGSSPRDGWRATAHTINYRLRHVKRLAAVAEWAALTSTGRIDIPVSETGDPSPSSTPNSQSKKEQWTPMVQKMPCTGHSDSSFGWMFSPYAYVHHSEEFQQWNIIEETSSDDSLRPDITVTRRQSNVHWIGISITYEDAALASLEKRCKEKMDKYGALGVPLVIGHAGAPAALSRNGLMNLGLSAKQVKLLLLEVGKIIVKLHHSFFVFLLVLKLGKYDTLFKFTPHQAQIS</sequence>